<keyword evidence="2" id="KW-1185">Reference proteome</keyword>
<name>A0ABY7FBE1_MYAAR</name>
<evidence type="ECO:0000313" key="1">
    <source>
        <dbReference type="EMBL" id="WAR18301.1"/>
    </source>
</evidence>
<dbReference type="EMBL" id="CP111022">
    <property type="protein sequence ID" value="WAR18301.1"/>
    <property type="molecule type" value="Genomic_DNA"/>
</dbReference>
<dbReference type="Proteomes" id="UP001164746">
    <property type="component" value="Chromosome 11"/>
</dbReference>
<sequence length="84" mass="9861">MNLKPCTKMKPQENTAPKRRTFYAPFNLRQDCASCLTISDFMREQNSRVKYILRTDVMFRNVDQNLSPNYEKAVALLQQAETLE</sequence>
<proteinExistence type="predicted"/>
<evidence type="ECO:0000313" key="2">
    <source>
        <dbReference type="Proteomes" id="UP001164746"/>
    </source>
</evidence>
<feature type="non-terminal residue" evidence="1">
    <location>
        <position position="1"/>
    </location>
</feature>
<protein>
    <submittedName>
        <fullName evidence="1">Uncharacterized protein</fullName>
    </submittedName>
</protein>
<gene>
    <name evidence="1" type="ORF">MAR_000139</name>
</gene>
<organism evidence="1 2">
    <name type="scientific">Mya arenaria</name>
    <name type="common">Soft-shell clam</name>
    <dbReference type="NCBI Taxonomy" id="6604"/>
    <lineage>
        <taxon>Eukaryota</taxon>
        <taxon>Metazoa</taxon>
        <taxon>Spiralia</taxon>
        <taxon>Lophotrochozoa</taxon>
        <taxon>Mollusca</taxon>
        <taxon>Bivalvia</taxon>
        <taxon>Autobranchia</taxon>
        <taxon>Heteroconchia</taxon>
        <taxon>Euheterodonta</taxon>
        <taxon>Imparidentia</taxon>
        <taxon>Neoheterodontei</taxon>
        <taxon>Myida</taxon>
        <taxon>Myoidea</taxon>
        <taxon>Myidae</taxon>
        <taxon>Mya</taxon>
    </lineage>
</organism>
<accession>A0ABY7FBE1</accession>
<reference evidence="1" key="1">
    <citation type="submission" date="2022-11" db="EMBL/GenBank/DDBJ databases">
        <title>Centuries of genome instability and evolution in soft-shell clam transmissible cancer (bioRxiv).</title>
        <authorList>
            <person name="Hart S.F.M."/>
            <person name="Yonemitsu M.A."/>
            <person name="Giersch R.M."/>
            <person name="Beal B.F."/>
            <person name="Arriagada G."/>
            <person name="Davis B.W."/>
            <person name="Ostrander E.A."/>
            <person name="Goff S.P."/>
            <person name="Metzger M.J."/>
        </authorList>
    </citation>
    <scope>NUCLEOTIDE SEQUENCE</scope>
    <source>
        <strain evidence="1">MELC-2E11</strain>
        <tissue evidence="1">Siphon/mantle</tissue>
    </source>
</reference>